<dbReference type="InterPro" id="IPR011990">
    <property type="entry name" value="TPR-like_helical_dom_sf"/>
</dbReference>
<keyword evidence="5" id="KW-1185">Reference proteome</keyword>
<feature type="repeat" description="TPR" evidence="3">
    <location>
        <begin position="133"/>
        <end position="166"/>
    </location>
</feature>
<dbReference type="Proteomes" id="UP000027601">
    <property type="component" value="Unassembled WGS sequence"/>
</dbReference>
<dbReference type="PROSITE" id="PS50005">
    <property type="entry name" value="TPR"/>
    <property type="match status" value="3"/>
</dbReference>
<dbReference type="PANTHER" id="PTHR44858:SF1">
    <property type="entry name" value="UDP-N-ACETYLGLUCOSAMINE--PEPTIDE N-ACETYLGLUCOSAMINYLTRANSFERASE SPINDLY-RELATED"/>
    <property type="match status" value="1"/>
</dbReference>
<evidence type="ECO:0000313" key="5">
    <source>
        <dbReference type="Proteomes" id="UP000027601"/>
    </source>
</evidence>
<dbReference type="Pfam" id="PF13181">
    <property type="entry name" value="TPR_8"/>
    <property type="match status" value="2"/>
</dbReference>
<dbReference type="Pfam" id="PF14559">
    <property type="entry name" value="TPR_19"/>
    <property type="match status" value="1"/>
</dbReference>
<reference evidence="4 5" key="1">
    <citation type="journal article" date="2015" name="Microbes Environ.">
        <title>Distribution and evolution of nitrogen fixation genes in the phylum bacteroidetes.</title>
        <authorList>
            <person name="Inoue J."/>
            <person name="Oshima K."/>
            <person name="Suda W."/>
            <person name="Sakamoto M."/>
            <person name="Iino T."/>
            <person name="Noda S."/>
            <person name="Hongoh Y."/>
            <person name="Hattori M."/>
            <person name="Ohkuma M."/>
        </authorList>
    </citation>
    <scope>NUCLEOTIDE SEQUENCE [LARGE SCALE GENOMIC DNA]</scope>
    <source>
        <strain evidence="4 5">JCM 15093</strain>
    </source>
</reference>
<accession>A0A069D1V1</accession>
<dbReference type="AlphaFoldDB" id="A0A069D1V1"/>
<sequence>MTIARNALYFEDYVLSIQYFNQVINAKPYLYEPYFFRGLAKINLEDYQGAEADCSAAIERNPFVVGAYQIRGLARIKQSKFEGAISDYKTALQYEPENITLWHNLSLCHIQKGDYDAAKKDLGNLLALSPKYTKAYLMRGEVLLKQKDTIQAYRDFDLAIEMDKYDPDAGLPGLF</sequence>
<gene>
    <name evidence="4" type="ORF">JCM15093_2085</name>
</gene>
<dbReference type="SUPFAM" id="SSF48452">
    <property type="entry name" value="TPR-like"/>
    <property type="match status" value="1"/>
</dbReference>
<keyword evidence="2 3" id="KW-0802">TPR repeat</keyword>
<dbReference type="EMBL" id="BAJS01000011">
    <property type="protein sequence ID" value="GAK36883.1"/>
    <property type="molecule type" value="Genomic_DNA"/>
</dbReference>
<organism evidence="4 5">
    <name type="scientific">Bacteroides graminisolvens DSM 19988 = JCM 15093</name>
    <dbReference type="NCBI Taxonomy" id="1121097"/>
    <lineage>
        <taxon>Bacteria</taxon>
        <taxon>Pseudomonadati</taxon>
        <taxon>Bacteroidota</taxon>
        <taxon>Bacteroidia</taxon>
        <taxon>Bacteroidales</taxon>
        <taxon>Bacteroidaceae</taxon>
        <taxon>Bacteroides</taxon>
    </lineage>
</organism>
<protein>
    <submittedName>
        <fullName evidence="4">TPR repeat</fullName>
    </submittedName>
</protein>
<feature type="repeat" description="TPR" evidence="3">
    <location>
        <begin position="99"/>
        <end position="132"/>
    </location>
</feature>
<keyword evidence="1" id="KW-0677">Repeat</keyword>
<dbReference type="Gene3D" id="1.25.40.10">
    <property type="entry name" value="Tetratricopeptide repeat domain"/>
    <property type="match status" value="2"/>
</dbReference>
<evidence type="ECO:0000313" key="4">
    <source>
        <dbReference type="EMBL" id="GAK36883.1"/>
    </source>
</evidence>
<dbReference type="InterPro" id="IPR019734">
    <property type="entry name" value="TPR_rpt"/>
</dbReference>
<comment type="caution">
    <text evidence="4">The sequence shown here is derived from an EMBL/GenBank/DDBJ whole genome shotgun (WGS) entry which is preliminary data.</text>
</comment>
<dbReference type="SMART" id="SM00028">
    <property type="entry name" value="TPR"/>
    <property type="match status" value="4"/>
</dbReference>
<evidence type="ECO:0000256" key="1">
    <source>
        <dbReference type="ARBA" id="ARBA00022737"/>
    </source>
</evidence>
<evidence type="ECO:0000256" key="2">
    <source>
        <dbReference type="ARBA" id="ARBA00022803"/>
    </source>
</evidence>
<evidence type="ECO:0000256" key="3">
    <source>
        <dbReference type="PROSITE-ProRule" id="PRU00339"/>
    </source>
</evidence>
<dbReference type="PANTHER" id="PTHR44858">
    <property type="entry name" value="TETRATRICOPEPTIDE REPEAT PROTEIN 6"/>
    <property type="match status" value="1"/>
</dbReference>
<feature type="repeat" description="TPR" evidence="3">
    <location>
        <begin position="65"/>
        <end position="98"/>
    </location>
</feature>
<name>A0A069D1V1_9BACE</name>
<proteinExistence type="predicted"/>
<dbReference type="InterPro" id="IPR050498">
    <property type="entry name" value="Ycf3"/>
</dbReference>
<dbReference type="eggNOG" id="COG0457">
    <property type="taxonomic scope" value="Bacteria"/>
</dbReference>